<feature type="region of interest" description="Disordered" evidence="1">
    <location>
        <begin position="24"/>
        <end position="103"/>
    </location>
</feature>
<dbReference type="EMBL" id="WQKZ01000002">
    <property type="protein sequence ID" value="MVN76164.1"/>
    <property type="molecule type" value="Genomic_DNA"/>
</dbReference>
<gene>
    <name evidence="3" type="ORF">GO988_07490</name>
</gene>
<proteinExistence type="predicted"/>
<evidence type="ECO:0000256" key="1">
    <source>
        <dbReference type="SAM" id="MobiDB-lite"/>
    </source>
</evidence>
<evidence type="ECO:0000256" key="2">
    <source>
        <dbReference type="SAM" id="SignalP"/>
    </source>
</evidence>
<dbReference type="AlphaFoldDB" id="A0A7K1TCM2"/>
<protein>
    <recommendedName>
        <fullName evidence="5">DUF4148 domain-containing protein</fullName>
    </recommendedName>
</protein>
<reference evidence="3 4" key="1">
    <citation type="submission" date="2019-12" db="EMBL/GenBank/DDBJ databases">
        <title>Hymenobacter sp. HMF4947 Genome sequencing and assembly.</title>
        <authorList>
            <person name="Kang H."/>
            <person name="Cha I."/>
            <person name="Kim H."/>
            <person name="Joh K."/>
        </authorList>
    </citation>
    <scope>NUCLEOTIDE SEQUENCE [LARGE SCALE GENOMIC DNA]</scope>
    <source>
        <strain evidence="3 4">HMF4947</strain>
    </source>
</reference>
<evidence type="ECO:0000313" key="4">
    <source>
        <dbReference type="Proteomes" id="UP000441336"/>
    </source>
</evidence>
<feature type="compositionally biased region" description="Low complexity" evidence="1">
    <location>
        <begin position="62"/>
        <end position="72"/>
    </location>
</feature>
<sequence length="103" mass="11376">MFRSSILAVAWLLSTVALAQIAPTSPARQRAENRRALREARATEAEYKDSHLDVTRQHLKRGGLAAPAPLAGEPRFDRDGTPHVTTPKYPGLRRRKAQVEPGP</sequence>
<dbReference type="Proteomes" id="UP000441336">
    <property type="component" value="Unassembled WGS sequence"/>
</dbReference>
<feature type="chain" id="PRO_5029703369" description="DUF4148 domain-containing protein" evidence="2">
    <location>
        <begin position="20"/>
        <end position="103"/>
    </location>
</feature>
<evidence type="ECO:0000313" key="3">
    <source>
        <dbReference type="EMBL" id="MVN76164.1"/>
    </source>
</evidence>
<keyword evidence="4" id="KW-1185">Reference proteome</keyword>
<feature type="signal peptide" evidence="2">
    <location>
        <begin position="1"/>
        <end position="19"/>
    </location>
</feature>
<keyword evidence="2" id="KW-0732">Signal</keyword>
<evidence type="ECO:0008006" key="5">
    <source>
        <dbReference type="Google" id="ProtNLM"/>
    </source>
</evidence>
<comment type="caution">
    <text evidence="3">The sequence shown here is derived from an EMBL/GenBank/DDBJ whole genome shotgun (WGS) entry which is preliminary data.</text>
</comment>
<organism evidence="3 4">
    <name type="scientific">Hymenobacter ginkgonis</name>
    <dbReference type="NCBI Taxonomy" id="2682976"/>
    <lineage>
        <taxon>Bacteria</taxon>
        <taxon>Pseudomonadati</taxon>
        <taxon>Bacteroidota</taxon>
        <taxon>Cytophagia</taxon>
        <taxon>Cytophagales</taxon>
        <taxon>Hymenobacteraceae</taxon>
        <taxon>Hymenobacter</taxon>
    </lineage>
</organism>
<feature type="compositionally biased region" description="Basic and acidic residues" evidence="1">
    <location>
        <begin position="29"/>
        <end position="56"/>
    </location>
</feature>
<dbReference type="RefSeq" id="WP_157563778.1">
    <property type="nucleotide sequence ID" value="NZ_WQKZ01000002.1"/>
</dbReference>
<accession>A0A7K1TCM2</accession>
<name>A0A7K1TCM2_9BACT</name>